<name>A0A8J9W3B5_BRALA</name>
<keyword evidence="5" id="KW-1185">Reference proteome</keyword>
<dbReference type="Pfam" id="PF00651">
    <property type="entry name" value="BTB"/>
    <property type="match status" value="1"/>
</dbReference>
<dbReference type="Gene3D" id="1.25.40.420">
    <property type="match status" value="1"/>
</dbReference>
<dbReference type="InterPro" id="IPR011705">
    <property type="entry name" value="BACK"/>
</dbReference>
<dbReference type="InterPro" id="IPR000210">
    <property type="entry name" value="BTB/POZ_dom"/>
</dbReference>
<dbReference type="InterPro" id="IPR011333">
    <property type="entry name" value="SKP1/BTB/POZ_sf"/>
</dbReference>
<sequence>MAVGGAIAIEQVHRTLSDPTFGNDMLSVLNDMRAEGDLLDVSVVAGEEEFRAHATVLACGSDYFRGLFSSGMKESREKRVDLKDPSVTAEAFRLLLEFLYTGQLVVCSENVYDVLAVANHLQASDLYSLKTLQESLDTVIAEDFMEVTSSDDFLESATKDELIRLLQLENLAVPSEQQVYEAVMRWLTQHTSRMEHAAAVLSHVQLALLDVDVLHAHLETDFEATQECRHLIMEAMAYHGLSPETRRSLNWPRSTPRTQMKSLLALSWESRIFTTKGWIRNQDIVPSLDGSDVITAAVTGNVLYMLFSSSSSSSRFKSYDPATNAVNTLSSPDDGYHPSIIGDAQMVAVGARLFLVCGSQKKAWCFDTTVGRWTNVPPVADNRGGVALASCQGAMLAIGGIHRTYLTRVTSMDPSQYTDTPMSRVQAYLPGKKSWETVSSTTQPHAGATALVQGDTVYIGGGVTRVNGDTEENTTVEMCRVFVKDDVAVSAWSVVPEPPCVHGFASKVAVIDRKAYFILGGQMHFTGKFVDHDRTSEEDVEDMCRAFRKDVQSGNVVCAILSLKEKQYHSTYVD</sequence>
<dbReference type="SUPFAM" id="SSF117281">
    <property type="entry name" value="Kelch motif"/>
    <property type="match status" value="1"/>
</dbReference>
<dbReference type="EMBL" id="OV696695">
    <property type="protein sequence ID" value="CAH1238816.1"/>
    <property type="molecule type" value="Genomic_DNA"/>
</dbReference>
<dbReference type="Gene3D" id="2.120.10.80">
    <property type="entry name" value="Kelch-type beta propeller"/>
    <property type="match status" value="1"/>
</dbReference>
<reference evidence="4" key="1">
    <citation type="submission" date="2022-01" db="EMBL/GenBank/DDBJ databases">
        <authorList>
            <person name="Braso-Vives M."/>
        </authorList>
    </citation>
    <scope>NUCLEOTIDE SEQUENCE</scope>
</reference>
<dbReference type="CDD" id="cd18186">
    <property type="entry name" value="BTB_POZ_ZBTB_KLHL-like"/>
    <property type="match status" value="1"/>
</dbReference>
<keyword evidence="1" id="KW-0880">Kelch repeat</keyword>
<evidence type="ECO:0000313" key="4">
    <source>
        <dbReference type="EMBL" id="CAH1238816.1"/>
    </source>
</evidence>
<evidence type="ECO:0000256" key="2">
    <source>
        <dbReference type="ARBA" id="ARBA00022737"/>
    </source>
</evidence>
<dbReference type="InterPro" id="IPR017096">
    <property type="entry name" value="BTB-kelch_protein"/>
</dbReference>
<dbReference type="OrthoDB" id="6435582at2759"/>
<organism evidence="4 5">
    <name type="scientific">Branchiostoma lanceolatum</name>
    <name type="common">Common lancelet</name>
    <name type="synonym">Amphioxus lanceolatum</name>
    <dbReference type="NCBI Taxonomy" id="7740"/>
    <lineage>
        <taxon>Eukaryota</taxon>
        <taxon>Metazoa</taxon>
        <taxon>Chordata</taxon>
        <taxon>Cephalochordata</taxon>
        <taxon>Leptocardii</taxon>
        <taxon>Amphioxiformes</taxon>
        <taxon>Branchiostomatidae</taxon>
        <taxon>Branchiostoma</taxon>
    </lineage>
</organism>
<evidence type="ECO:0000259" key="3">
    <source>
        <dbReference type="PROSITE" id="PS50097"/>
    </source>
</evidence>
<proteinExistence type="predicted"/>
<dbReference type="PANTHER" id="PTHR45632">
    <property type="entry name" value="LD33804P"/>
    <property type="match status" value="1"/>
</dbReference>
<feature type="domain" description="BTB" evidence="3">
    <location>
        <begin position="39"/>
        <end position="108"/>
    </location>
</feature>
<dbReference type="Proteomes" id="UP000838412">
    <property type="component" value="Chromosome 10"/>
</dbReference>
<dbReference type="SUPFAM" id="SSF54695">
    <property type="entry name" value="POZ domain"/>
    <property type="match status" value="1"/>
</dbReference>
<accession>A0A8J9W3B5</accession>
<dbReference type="Gene3D" id="3.30.710.10">
    <property type="entry name" value="Potassium Channel Kv1.1, Chain A"/>
    <property type="match status" value="1"/>
</dbReference>
<evidence type="ECO:0000256" key="1">
    <source>
        <dbReference type="ARBA" id="ARBA00022441"/>
    </source>
</evidence>
<keyword evidence="2" id="KW-0677">Repeat</keyword>
<dbReference type="SMART" id="SM00875">
    <property type="entry name" value="BACK"/>
    <property type="match status" value="1"/>
</dbReference>
<dbReference type="SMART" id="SM00225">
    <property type="entry name" value="BTB"/>
    <property type="match status" value="1"/>
</dbReference>
<protein>
    <submittedName>
        <fullName evidence="4">KLHL20 protein</fullName>
    </submittedName>
</protein>
<dbReference type="PIRSF" id="PIRSF037037">
    <property type="entry name" value="Kelch-like_protein_gigaxonin"/>
    <property type="match status" value="1"/>
</dbReference>
<dbReference type="AlphaFoldDB" id="A0A8J9W3B5"/>
<dbReference type="PANTHER" id="PTHR45632:SF13">
    <property type="entry name" value="KELCH-LIKE PROTEIN 26"/>
    <property type="match status" value="1"/>
</dbReference>
<dbReference type="PROSITE" id="PS50097">
    <property type="entry name" value="BTB"/>
    <property type="match status" value="1"/>
</dbReference>
<evidence type="ECO:0000313" key="5">
    <source>
        <dbReference type="Proteomes" id="UP000838412"/>
    </source>
</evidence>
<dbReference type="InterPro" id="IPR015915">
    <property type="entry name" value="Kelch-typ_b-propeller"/>
</dbReference>
<gene>
    <name evidence="4" type="primary">KLHL20</name>
    <name evidence="4" type="ORF">BLAG_LOCUS3268</name>
</gene>